<dbReference type="InterPro" id="IPR036390">
    <property type="entry name" value="WH_DNA-bd_sf"/>
</dbReference>
<dbReference type="InterPro" id="IPR013225">
    <property type="entry name" value="PaaX_C"/>
</dbReference>
<proteinExistence type="predicted"/>
<feature type="domain" description="Transcriptional repressor PaaX-like C-terminal" evidence="2">
    <location>
        <begin position="177"/>
        <end position="269"/>
    </location>
</feature>
<dbReference type="Pfam" id="PF07848">
    <property type="entry name" value="PaaX"/>
    <property type="match status" value="1"/>
</dbReference>
<dbReference type="PANTHER" id="PTHR30319">
    <property type="entry name" value="PHENYLACETIC ACID REGULATOR-RELATED TRANSCRIPTIONAL REPRESSOR"/>
    <property type="match status" value="1"/>
</dbReference>
<dbReference type="NCBIfam" id="TIGR02277">
    <property type="entry name" value="PaaX_trns_reg"/>
    <property type="match status" value="1"/>
</dbReference>
<feature type="domain" description="Transcriptional repressor PaaX-like N-terminal" evidence="1">
    <location>
        <begin position="7"/>
        <end position="75"/>
    </location>
</feature>
<protein>
    <submittedName>
        <fullName evidence="4">Phenylacetic acid degradation operon negative regulatory protein PaaX</fullName>
    </submittedName>
</protein>
<keyword evidence="5" id="KW-1185">Reference proteome</keyword>
<dbReference type="Gene3D" id="1.20.58.1460">
    <property type="match status" value="1"/>
</dbReference>
<name>A0ABV7A559_9BACI</name>
<reference evidence="5" key="1">
    <citation type="journal article" date="2019" name="Int. J. Syst. Evol. Microbiol.">
        <title>The Global Catalogue of Microorganisms (GCM) 10K type strain sequencing project: providing services to taxonomists for standard genome sequencing and annotation.</title>
        <authorList>
            <consortium name="The Broad Institute Genomics Platform"/>
            <consortium name="The Broad Institute Genome Sequencing Center for Infectious Disease"/>
            <person name="Wu L."/>
            <person name="Ma J."/>
        </authorList>
    </citation>
    <scope>NUCLEOTIDE SEQUENCE [LARGE SCALE GENOMIC DNA]</scope>
    <source>
        <strain evidence="5">KCTC 13193</strain>
    </source>
</reference>
<evidence type="ECO:0000259" key="1">
    <source>
        <dbReference type="Pfam" id="PF07848"/>
    </source>
</evidence>
<organism evidence="4 5">
    <name type="scientific">Virgibacillus sediminis</name>
    <dbReference type="NCBI Taxonomy" id="202260"/>
    <lineage>
        <taxon>Bacteria</taxon>
        <taxon>Bacillati</taxon>
        <taxon>Bacillota</taxon>
        <taxon>Bacilli</taxon>
        <taxon>Bacillales</taxon>
        <taxon>Bacillaceae</taxon>
        <taxon>Virgibacillus</taxon>
    </lineage>
</organism>
<dbReference type="EMBL" id="JBHRRZ010000012">
    <property type="protein sequence ID" value="MFC2947993.1"/>
    <property type="molecule type" value="Genomic_DNA"/>
</dbReference>
<dbReference type="InterPro" id="IPR048846">
    <property type="entry name" value="PaaX-like_central"/>
</dbReference>
<feature type="domain" description="Transcriptional repressor PaaX-like central Cas2-like" evidence="3">
    <location>
        <begin position="92"/>
        <end position="173"/>
    </location>
</feature>
<evidence type="ECO:0000313" key="4">
    <source>
        <dbReference type="EMBL" id="MFC2947993.1"/>
    </source>
</evidence>
<dbReference type="Pfam" id="PF08223">
    <property type="entry name" value="PaaX_C"/>
    <property type="match status" value="1"/>
</dbReference>
<evidence type="ECO:0000259" key="3">
    <source>
        <dbReference type="Pfam" id="PF20803"/>
    </source>
</evidence>
<dbReference type="InterPro" id="IPR036388">
    <property type="entry name" value="WH-like_DNA-bd_sf"/>
</dbReference>
<dbReference type="Gene3D" id="1.10.10.10">
    <property type="entry name" value="Winged helix-like DNA-binding domain superfamily/Winged helix DNA-binding domain"/>
    <property type="match status" value="1"/>
</dbReference>
<gene>
    <name evidence="4" type="primary">paaX</name>
    <name evidence="4" type="ORF">ACFODW_06505</name>
</gene>
<dbReference type="Gene3D" id="3.30.70.2650">
    <property type="match status" value="1"/>
</dbReference>
<sequence length="284" mass="33870">MNNKPNTRSMIFTLYGDYIRNYGNEIWIGSLIELLEAFNHNPQAVRAAISRMSKQNWVCNRREGNKSFYSLTEQGIKRVDEAAVRIYRAEPDRWDGKWRMFLYTIPEDKRQIRDELRKELTWSGMGLLSNSLWVTPNDLSPQINDIIQRYNLKDFVHYFVSENIGVQSDDKIVRECWDLDFINERYELFINRNKDSYEEDCKRIQTGSLSNKECFVKRTKLVHYYRKSLFIDPGLPKELLPDKWKGEPASRLFNDYYKILEGPANQFFEEVFAKGYDKYERNAN</sequence>
<evidence type="ECO:0000259" key="2">
    <source>
        <dbReference type="Pfam" id="PF08223"/>
    </source>
</evidence>
<dbReference type="PANTHER" id="PTHR30319:SF1">
    <property type="entry name" value="TRANSCRIPTIONAL REPRESSOR PAAX"/>
    <property type="match status" value="1"/>
</dbReference>
<dbReference type="PIRSF" id="PIRSF020623">
    <property type="entry name" value="PaaX"/>
    <property type="match status" value="1"/>
</dbReference>
<accession>A0ABV7A559</accession>
<dbReference type="RefSeq" id="WP_390304467.1">
    <property type="nucleotide sequence ID" value="NZ_JBHRRZ010000012.1"/>
</dbReference>
<comment type="caution">
    <text evidence="4">The sequence shown here is derived from an EMBL/GenBank/DDBJ whole genome shotgun (WGS) entry which is preliminary data.</text>
</comment>
<dbReference type="Pfam" id="PF20803">
    <property type="entry name" value="PaaX_M"/>
    <property type="match status" value="1"/>
</dbReference>
<evidence type="ECO:0000313" key="5">
    <source>
        <dbReference type="Proteomes" id="UP001595387"/>
    </source>
</evidence>
<dbReference type="InterPro" id="IPR011965">
    <property type="entry name" value="PaaX_trns_reg"/>
</dbReference>
<dbReference type="SUPFAM" id="SSF46785">
    <property type="entry name" value="Winged helix' DNA-binding domain"/>
    <property type="match status" value="1"/>
</dbReference>
<dbReference type="Proteomes" id="UP001595387">
    <property type="component" value="Unassembled WGS sequence"/>
</dbReference>
<dbReference type="InterPro" id="IPR012906">
    <property type="entry name" value="PaaX-like_N"/>
</dbReference>